<sequence length="90" mass="9830">MAALFAGMAIVAGAPACASVTVAGWSRDSKERLRFVDVLAEEVVTDMMFLQKTQNLKMHAAVVTAAISHGFDFCNLYATTNFFVVVFFLF</sequence>
<dbReference type="AlphaFoldDB" id="A0A4S5BX27"/>
<evidence type="ECO:0000313" key="3">
    <source>
        <dbReference type="Proteomes" id="UP000306236"/>
    </source>
</evidence>
<evidence type="ECO:0000313" key="2">
    <source>
        <dbReference type="EMBL" id="THJ34588.1"/>
    </source>
</evidence>
<name>A0A4S5BX27_9BURK</name>
<dbReference type="RefSeq" id="WP_136405798.1">
    <property type="nucleotide sequence ID" value="NZ_SSWX01000006.1"/>
</dbReference>
<keyword evidence="3" id="KW-1185">Reference proteome</keyword>
<dbReference type="EMBL" id="SSWX01000006">
    <property type="protein sequence ID" value="THJ34588.1"/>
    <property type="molecule type" value="Genomic_DNA"/>
</dbReference>
<organism evidence="2 3">
    <name type="scientific">Lampropedia aestuarii</name>
    <dbReference type="NCBI Taxonomy" id="2562762"/>
    <lineage>
        <taxon>Bacteria</taxon>
        <taxon>Pseudomonadati</taxon>
        <taxon>Pseudomonadota</taxon>
        <taxon>Betaproteobacteria</taxon>
        <taxon>Burkholderiales</taxon>
        <taxon>Comamonadaceae</taxon>
        <taxon>Lampropedia</taxon>
    </lineage>
</organism>
<feature type="chain" id="PRO_5020209293" evidence="1">
    <location>
        <begin position="19"/>
        <end position="90"/>
    </location>
</feature>
<proteinExistence type="predicted"/>
<accession>A0A4S5BX27</accession>
<dbReference type="Proteomes" id="UP000306236">
    <property type="component" value="Unassembled WGS sequence"/>
</dbReference>
<reference evidence="2 3" key="1">
    <citation type="submission" date="2019-04" db="EMBL/GenBank/DDBJ databases">
        <title>Lampropedia sp YIM MLB12 draf genome.</title>
        <authorList>
            <person name="Wang Y.-X."/>
        </authorList>
    </citation>
    <scope>NUCLEOTIDE SEQUENCE [LARGE SCALE GENOMIC DNA]</scope>
    <source>
        <strain evidence="2 3">YIM MLB12</strain>
    </source>
</reference>
<protein>
    <submittedName>
        <fullName evidence="2">Uncharacterized protein</fullName>
    </submittedName>
</protein>
<feature type="signal peptide" evidence="1">
    <location>
        <begin position="1"/>
        <end position="18"/>
    </location>
</feature>
<keyword evidence="1" id="KW-0732">Signal</keyword>
<comment type="caution">
    <text evidence="2">The sequence shown here is derived from an EMBL/GenBank/DDBJ whole genome shotgun (WGS) entry which is preliminary data.</text>
</comment>
<evidence type="ECO:0000256" key="1">
    <source>
        <dbReference type="SAM" id="SignalP"/>
    </source>
</evidence>
<gene>
    <name evidence="2" type="ORF">E8K88_06280</name>
</gene>